<name>A0A518AD97_9PLAN</name>
<dbReference type="RefSeq" id="WP_197996211.1">
    <property type="nucleotide sequence ID" value="NZ_CP036277.1"/>
</dbReference>
<dbReference type="Proteomes" id="UP000315647">
    <property type="component" value="Chromosome"/>
</dbReference>
<gene>
    <name evidence="1" type="ORF">Enr10x_50160</name>
</gene>
<reference evidence="1 2" key="1">
    <citation type="submission" date="2019-03" db="EMBL/GenBank/DDBJ databases">
        <title>Deep-cultivation of Planctomycetes and their phenomic and genomic characterization uncovers novel biology.</title>
        <authorList>
            <person name="Wiegand S."/>
            <person name="Jogler M."/>
            <person name="Boedeker C."/>
            <person name="Pinto D."/>
            <person name="Vollmers J."/>
            <person name="Rivas-Marin E."/>
            <person name="Kohn T."/>
            <person name="Peeters S.H."/>
            <person name="Heuer A."/>
            <person name="Rast P."/>
            <person name="Oberbeckmann S."/>
            <person name="Bunk B."/>
            <person name="Jeske O."/>
            <person name="Meyerdierks A."/>
            <person name="Storesund J.E."/>
            <person name="Kallscheuer N."/>
            <person name="Luecker S."/>
            <person name="Lage O.M."/>
            <person name="Pohl T."/>
            <person name="Merkel B.J."/>
            <person name="Hornburger P."/>
            <person name="Mueller R.-W."/>
            <person name="Bruemmer F."/>
            <person name="Labrenz M."/>
            <person name="Spormann A.M."/>
            <person name="Op den Camp H."/>
            <person name="Overmann J."/>
            <person name="Amann R."/>
            <person name="Jetten M.S.M."/>
            <person name="Mascher T."/>
            <person name="Medema M.H."/>
            <person name="Devos D.P."/>
            <person name="Kaster A.-K."/>
            <person name="Ovreas L."/>
            <person name="Rohde M."/>
            <person name="Galperin M.Y."/>
            <person name="Jogler C."/>
        </authorList>
    </citation>
    <scope>NUCLEOTIDE SEQUENCE [LARGE SCALE GENOMIC DNA]</scope>
    <source>
        <strain evidence="1 2">Enr10</strain>
    </source>
</reference>
<accession>A0A517QDG1</accession>
<protein>
    <submittedName>
        <fullName evidence="1">Uncharacterized protein</fullName>
    </submittedName>
</protein>
<dbReference type="InterPro" id="IPR021215">
    <property type="entry name" value="DUF2752"/>
</dbReference>
<dbReference type="AlphaFoldDB" id="A0A518AD97"/>
<keyword evidence="2" id="KW-1185">Reference proteome</keyword>
<accession>A0A518AD97</accession>
<evidence type="ECO:0000313" key="1">
    <source>
        <dbReference type="EMBL" id="QDT29661.1"/>
    </source>
</evidence>
<organism evidence="1 2">
    <name type="scientific">Gimesia panareensis</name>
    <dbReference type="NCBI Taxonomy" id="2527978"/>
    <lineage>
        <taxon>Bacteria</taxon>
        <taxon>Pseudomonadati</taxon>
        <taxon>Planctomycetota</taxon>
        <taxon>Planctomycetia</taxon>
        <taxon>Planctomycetales</taxon>
        <taxon>Planctomycetaceae</taxon>
        <taxon>Gimesia</taxon>
    </lineage>
</organism>
<evidence type="ECO:0000313" key="2">
    <source>
        <dbReference type="Proteomes" id="UP000315647"/>
    </source>
</evidence>
<sequence>MTELEETALPPARESSENDLIETEQSQATQTLELSDEERLQARIHFFRKRQWFMLTLSLFVILAAFSLRTLNTGRVQITWLPQLPIPELCGSRLWFDTSCPGCGLTRSFIALAEGDVSTSLQMNRIGWILALALLAQIPYRIYMLNQPPRDVIDLAWPRWFGRFLIALLIGNWLLLVISQQAS</sequence>
<proteinExistence type="predicted"/>
<dbReference type="Pfam" id="PF10825">
    <property type="entry name" value="DUF2752"/>
    <property type="match status" value="1"/>
</dbReference>
<dbReference type="EMBL" id="CP037421">
    <property type="protein sequence ID" value="QDT29661.1"/>
    <property type="molecule type" value="Genomic_DNA"/>
</dbReference>